<dbReference type="InterPro" id="IPR036388">
    <property type="entry name" value="WH-like_DNA-bd_sf"/>
</dbReference>
<dbReference type="Pfam" id="PF01418">
    <property type="entry name" value="HTH_6"/>
    <property type="match status" value="2"/>
</dbReference>
<dbReference type="PROSITE" id="PS01124">
    <property type="entry name" value="HTH_ARAC_FAMILY_2"/>
    <property type="match status" value="1"/>
</dbReference>
<evidence type="ECO:0000313" key="5">
    <source>
        <dbReference type="EMBL" id="QIR28919.1"/>
    </source>
</evidence>
<dbReference type="InterPro" id="IPR000281">
    <property type="entry name" value="HTH_RpiR"/>
</dbReference>
<dbReference type="Proteomes" id="UP000503580">
    <property type="component" value="Chromosome"/>
</dbReference>
<dbReference type="RefSeq" id="WP_167576839.1">
    <property type="nucleotide sequence ID" value="NZ_CP050321.1"/>
</dbReference>
<dbReference type="InterPro" id="IPR046348">
    <property type="entry name" value="SIS_dom_sf"/>
</dbReference>
<dbReference type="EMBL" id="CP050321">
    <property type="protein sequence ID" value="QIR28919.1"/>
    <property type="molecule type" value="Genomic_DNA"/>
</dbReference>
<keyword evidence="1" id="KW-0805">Transcription regulation</keyword>
<dbReference type="AlphaFoldDB" id="A0A6G9RSI9"/>
<protein>
    <submittedName>
        <fullName evidence="5">MurR/RpiR family transcriptional regulator</fullName>
    </submittedName>
</protein>
<dbReference type="Gene3D" id="3.40.50.10490">
    <property type="entry name" value="Glucose-6-phosphate isomerase like protein, domain 1"/>
    <property type="match status" value="1"/>
</dbReference>
<evidence type="ECO:0000313" key="6">
    <source>
        <dbReference type="Proteomes" id="UP000503580"/>
    </source>
</evidence>
<dbReference type="InterPro" id="IPR047640">
    <property type="entry name" value="RpiR-like"/>
</dbReference>
<dbReference type="Gene3D" id="1.10.10.10">
    <property type="entry name" value="Winged helix-like DNA-binding domain superfamily/Winged helix DNA-binding domain"/>
    <property type="match status" value="2"/>
</dbReference>
<dbReference type="GO" id="GO:1901135">
    <property type="term" value="P:carbohydrate derivative metabolic process"/>
    <property type="evidence" value="ECO:0007669"/>
    <property type="project" value="InterPro"/>
</dbReference>
<keyword evidence="6" id="KW-1185">Reference proteome</keyword>
<evidence type="ECO:0000256" key="1">
    <source>
        <dbReference type="ARBA" id="ARBA00023015"/>
    </source>
</evidence>
<dbReference type="InterPro" id="IPR018060">
    <property type="entry name" value="HTH_AraC"/>
</dbReference>
<sequence length="361" mass="38511">MDIVYQLVHGLSGLPAQESRLARFFLDNFAQIPEATIEELAAKAGVSPATLQHFSRSIGCADINDFIGQVRHQQQESRLNKTAAPMLGDAAWMDPHTLQQLAKNAGVGSDVLDRFSHSIGRDSNEDILSLIRQRLQDFSQQESRVAQTILSDVAFAASATIDQLATAAGVSPATITRFARAAGCDDIRDLRMKLAQASAPVAAGDLPGPWRERLSQIQHSLNAQLSELSSTEVERAAGLLKQARAVHIFSASTADSPFASLLQYRLLTLGYPANVCQDPALMGITASMLGAGQVLVVFAGSPAGNALAAAVHQARWAGAEIVIIGQQESALSHPQNVTLPLNDPRYGALLVMDLLCDAMAQ</sequence>
<dbReference type="SUPFAM" id="SSF46689">
    <property type="entry name" value="Homeodomain-like"/>
    <property type="match status" value="2"/>
</dbReference>
<feature type="domain" description="HTH araC/xylS-type" evidence="3">
    <location>
        <begin position="19"/>
        <end position="109"/>
    </location>
</feature>
<name>A0A6G9RSI9_9ENTR</name>
<accession>A0A6G9RSI9</accession>
<feature type="domain" description="HTH rpiR-type" evidence="4">
    <location>
        <begin position="1"/>
        <end position="77"/>
    </location>
</feature>
<reference evidence="5 6" key="1">
    <citation type="submission" date="2020-02" db="EMBL/GenBank/DDBJ databases">
        <title>Whole genome PO2S7.</title>
        <authorList>
            <person name="Singha K.M."/>
        </authorList>
    </citation>
    <scope>NUCLEOTIDE SEQUENCE [LARGE SCALE GENOMIC DNA]</scope>
    <source>
        <strain evidence="5 6">PO2S7</strain>
    </source>
</reference>
<dbReference type="PANTHER" id="PTHR30514:SF1">
    <property type="entry name" value="HTH-TYPE TRANSCRIPTIONAL REGULATOR HEXR-RELATED"/>
    <property type="match status" value="1"/>
</dbReference>
<dbReference type="GO" id="GO:0043565">
    <property type="term" value="F:sequence-specific DNA binding"/>
    <property type="evidence" value="ECO:0007669"/>
    <property type="project" value="InterPro"/>
</dbReference>
<evidence type="ECO:0000256" key="2">
    <source>
        <dbReference type="ARBA" id="ARBA00023163"/>
    </source>
</evidence>
<dbReference type="SUPFAM" id="SSF53697">
    <property type="entry name" value="SIS domain"/>
    <property type="match status" value="1"/>
</dbReference>
<organism evidence="5 6">
    <name type="scientific">Kluyvera genomosp. 3</name>
    <dbReference type="NCBI Taxonomy" id="2774055"/>
    <lineage>
        <taxon>Bacteria</taxon>
        <taxon>Pseudomonadati</taxon>
        <taxon>Pseudomonadota</taxon>
        <taxon>Gammaproteobacteria</taxon>
        <taxon>Enterobacterales</taxon>
        <taxon>Enterobacteriaceae</taxon>
        <taxon>Kluyvera</taxon>
    </lineage>
</organism>
<dbReference type="KEGG" id="kgn:GY169_19840"/>
<dbReference type="InterPro" id="IPR009057">
    <property type="entry name" value="Homeodomain-like_sf"/>
</dbReference>
<evidence type="ECO:0000259" key="3">
    <source>
        <dbReference type="PROSITE" id="PS01124"/>
    </source>
</evidence>
<proteinExistence type="predicted"/>
<gene>
    <name evidence="5" type="ORF">GY169_19840</name>
</gene>
<dbReference type="GO" id="GO:0003700">
    <property type="term" value="F:DNA-binding transcription factor activity"/>
    <property type="evidence" value="ECO:0007669"/>
    <property type="project" value="InterPro"/>
</dbReference>
<dbReference type="PROSITE" id="PS51071">
    <property type="entry name" value="HTH_RPIR"/>
    <property type="match status" value="2"/>
</dbReference>
<dbReference type="PANTHER" id="PTHR30514">
    <property type="entry name" value="GLUCOKINASE"/>
    <property type="match status" value="1"/>
</dbReference>
<dbReference type="GO" id="GO:0097367">
    <property type="term" value="F:carbohydrate derivative binding"/>
    <property type="evidence" value="ECO:0007669"/>
    <property type="project" value="InterPro"/>
</dbReference>
<evidence type="ECO:0000259" key="4">
    <source>
        <dbReference type="PROSITE" id="PS51071"/>
    </source>
</evidence>
<feature type="domain" description="HTH rpiR-type" evidence="4">
    <location>
        <begin position="125"/>
        <end position="201"/>
    </location>
</feature>
<keyword evidence="2" id="KW-0804">Transcription</keyword>